<dbReference type="Pfam" id="PF00107">
    <property type="entry name" value="ADH_zinc_N"/>
    <property type="match status" value="1"/>
</dbReference>
<dbReference type="InterPro" id="IPR013149">
    <property type="entry name" value="ADH-like_C"/>
</dbReference>
<sequence length="86" mass="8943">MTEPGKHLGVAGLGGLGHVAVKLGKAFGLKVTVISTSHKKESEAINKVGADYFLVSSNPEKMKDALGTMDYIIDTIATVHPLAPVA</sequence>
<comment type="caution">
    <text evidence="5">The sequence shown here is derived from an EMBL/GenBank/DDBJ whole genome shotgun (WGS) entry which is preliminary data.</text>
</comment>
<dbReference type="SUPFAM" id="SSF51735">
    <property type="entry name" value="NAD(P)-binding Rossmann-fold domains"/>
    <property type="match status" value="1"/>
</dbReference>
<evidence type="ECO:0000313" key="6">
    <source>
        <dbReference type="Proteomes" id="UP001642360"/>
    </source>
</evidence>
<dbReference type="GO" id="GO:0016491">
    <property type="term" value="F:oxidoreductase activity"/>
    <property type="evidence" value="ECO:0007669"/>
    <property type="project" value="UniProtKB-KW"/>
</dbReference>
<proteinExistence type="predicted"/>
<feature type="domain" description="Alcohol dehydrogenase-like C-terminal" evidence="4">
    <location>
        <begin position="15"/>
        <end position="78"/>
    </location>
</feature>
<keyword evidence="1" id="KW-0479">Metal-binding</keyword>
<dbReference type="PANTHER" id="PTHR42683">
    <property type="entry name" value="ALDEHYDE REDUCTASE"/>
    <property type="match status" value="1"/>
</dbReference>
<evidence type="ECO:0000256" key="2">
    <source>
        <dbReference type="ARBA" id="ARBA00022833"/>
    </source>
</evidence>
<keyword evidence="6" id="KW-1185">Reference proteome</keyword>
<evidence type="ECO:0000259" key="4">
    <source>
        <dbReference type="Pfam" id="PF00107"/>
    </source>
</evidence>
<dbReference type="InterPro" id="IPR036291">
    <property type="entry name" value="NAD(P)-bd_dom_sf"/>
</dbReference>
<gene>
    <name evidence="5" type="ORF">ILEXP_LOCUS51883</name>
</gene>
<dbReference type="InterPro" id="IPR047109">
    <property type="entry name" value="CAD-like"/>
</dbReference>
<dbReference type="EMBL" id="CAUOFW020008168">
    <property type="protein sequence ID" value="CAK9181770.1"/>
    <property type="molecule type" value="Genomic_DNA"/>
</dbReference>
<organism evidence="5 6">
    <name type="scientific">Ilex paraguariensis</name>
    <name type="common">yerba mate</name>
    <dbReference type="NCBI Taxonomy" id="185542"/>
    <lineage>
        <taxon>Eukaryota</taxon>
        <taxon>Viridiplantae</taxon>
        <taxon>Streptophyta</taxon>
        <taxon>Embryophyta</taxon>
        <taxon>Tracheophyta</taxon>
        <taxon>Spermatophyta</taxon>
        <taxon>Magnoliopsida</taxon>
        <taxon>eudicotyledons</taxon>
        <taxon>Gunneridae</taxon>
        <taxon>Pentapetalae</taxon>
        <taxon>asterids</taxon>
        <taxon>campanulids</taxon>
        <taxon>Aquifoliales</taxon>
        <taxon>Aquifoliaceae</taxon>
        <taxon>Ilex</taxon>
    </lineage>
</organism>
<evidence type="ECO:0000256" key="3">
    <source>
        <dbReference type="ARBA" id="ARBA00023002"/>
    </source>
</evidence>
<keyword evidence="2" id="KW-0862">Zinc</keyword>
<reference evidence="5 6" key="1">
    <citation type="submission" date="2024-02" db="EMBL/GenBank/DDBJ databases">
        <authorList>
            <person name="Vignale AGUSTIN F."/>
            <person name="Sosa J E."/>
            <person name="Modenutti C."/>
        </authorList>
    </citation>
    <scope>NUCLEOTIDE SEQUENCE [LARGE SCALE GENOMIC DNA]</scope>
</reference>
<name>A0ABC8UL84_9AQUA</name>
<dbReference type="GO" id="GO:0046872">
    <property type="term" value="F:metal ion binding"/>
    <property type="evidence" value="ECO:0007669"/>
    <property type="project" value="UniProtKB-KW"/>
</dbReference>
<accession>A0ABC8UL84</accession>
<dbReference type="AlphaFoldDB" id="A0ABC8UL84"/>
<keyword evidence="3" id="KW-0560">Oxidoreductase</keyword>
<evidence type="ECO:0000313" key="5">
    <source>
        <dbReference type="EMBL" id="CAK9181770.1"/>
    </source>
</evidence>
<dbReference type="Proteomes" id="UP001642360">
    <property type="component" value="Unassembled WGS sequence"/>
</dbReference>
<dbReference type="Gene3D" id="3.40.50.720">
    <property type="entry name" value="NAD(P)-binding Rossmann-like Domain"/>
    <property type="match status" value="1"/>
</dbReference>
<protein>
    <recommendedName>
        <fullName evidence="4">Alcohol dehydrogenase-like C-terminal domain-containing protein</fullName>
    </recommendedName>
</protein>
<evidence type="ECO:0000256" key="1">
    <source>
        <dbReference type="ARBA" id="ARBA00022723"/>
    </source>
</evidence>